<dbReference type="InterPro" id="IPR036514">
    <property type="entry name" value="SGNH_hydro_sf"/>
</dbReference>
<dbReference type="EMBL" id="JACHKF010000001">
    <property type="protein sequence ID" value="MBB6567713.1"/>
    <property type="molecule type" value="Genomic_DNA"/>
</dbReference>
<accession>A0A841SEG6</accession>
<dbReference type="Gene3D" id="3.40.50.1110">
    <property type="entry name" value="SGNH hydrolase"/>
    <property type="match status" value="1"/>
</dbReference>
<comment type="caution">
    <text evidence="1">The sequence shown here is derived from an EMBL/GenBank/DDBJ whole genome shotgun (WGS) entry which is preliminary data.</text>
</comment>
<name>A0A841SEG6_9ACTN</name>
<dbReference type="Gene3D" id="2.60.120.260">
    <property type="entry name" value="Galactose-binding domain-like"/>
    <property type="match status" value="1"/>
</dbReference>
<reference evidence="1 2" key="1">
    <citation type="submission" date="2020-08" db="EMBL/GenBank/DDBJ databases">
        <title>Sequencing the genomes of 1000 actinobacteria strains.</title>
        <authorList>
            <person name="Klenk H.-P."/>
        </authorList>
    </citation>
    <scope>NUCLEOTIDE SEQUENCE [LARGE SCALE GENOMIC DNA]</scope>
    <source>
        <strain evidence="1 2">DSM 15626</strain>
    </source>
</reference>
<dbReference type="AlphaFoldDB" id="A0A841SEG6"/>
<proteinExistence type="predicted"/>
<sequence length="229" mass="24299">MDQPWTTTTIDQKLVRGTVELERTAAGVLPRRLPAWARAQNTDLQLTIAEAQPTGVRLEFRTRATAIELDVLPTKIAYAEAPGPGPDGVYDLLVNGQLVAQGSATSGNILNYDRLAGTATLQPGDPATVSFTDLPDHGKIVQIWLPHNESTELVALRTNAPVIPIDSAQRIWLHHGSSISHGLDAHSPASIWPAVAAARGGVDLVNVAFGGGACSTRSRRAHCGTSARI</sequence>
<dbReference type="RefSeq" id="WP_238354701.1">
    <property type="nucleotide sequence ID" value="NZ_BAAAGT010000003.1"/>
</dbReference>
<gene>
    <name evidence="1" type="ORF">HNR71_003350</name>
</gene>
<dbReference type="Proteomes" id="UP000553957">
    <property type="component" value="Unassembled WGS sequence"/>
</dbReference>
<organism evidence="1 2">
    <name type="scientific">Kribbella sandramycini</name>
    <dbReference type="NCBI Taxonomy" id="60450"/>
    <lineage>
        <taxon>Bacteria</taxon>
        <taxon>Bacillati</taxon>
        <taxon>Actinomycetota</taxon>
        <taxon>Actinomycetes</taxon>
        <taxon>Propionibacteriales</taxon>
        <taxon>Kribbellaceae</taxon>
        <taxon>Kribbella</taxon>
    </lineage>
</organism>
<evidence type="ECO:0000313" key="2">
    <source>
        <dbReference type="Proteomes" id="UP000553957"/>
    </source>
</evidence>
<protein>
    <submittedName>
        <fullName evidence="1">Uncharacterized protein</fullName>
    </submittedName>
</protein>
<evidence type="ECO:0000313" key="1">
    <source>
        <dbReference type="EMBL" id="MBB6567713.1"/>
    </source>
</evidence>